<evidence type="ECO:0000313" key="2">
    <source>
        <dbReference type="EMBL" id="BAM80522.1"/>
    </source>
</evidence>
<dbReference type="GeneID" id="16994514"/>
<dbReference type="RefSeq" id="XP_005536558.1">
    <property type="nucleotide sequence ID" value="XM_005536501.1"/>
</dbReference>
<keyword evidence="3" id="KW-1185">Reference proteome</keyword>
<dbReference type="KEGG" id="cme:CYME_CMK145C"/>
<evidence type="ECO:0000313" key="3">
    <source>
        <dbReference type="Proteomes" id="UP000007014"/>
    </source>
</evidence>
<gene>
    <name evidence="2" type="ORF">CYME_CMK145C</name>
</gene>
<accession>M1VCX9</accession>
<sequence length="115" mass="12683">MNTVPIPVVPVRITVTMVNARVRVHLQSGRDGKFSSLRGHERYRLGHEGCQSGSRRRYSGNAVDCRPQDSVSRVRFSESILVHELVVDADEPPMEVPLHGGTCGRFRGPDDTSSG</sequence>
<dbReference type="HOGENOM" id="CLU_2112366_0_0_1"/>
<reference evidence="2 3" key="1">
    <citation type="journal article" date="2004" name="Nature">
        <title>Genome sequence of the ultrasmall unicellular red alga Cyanidioschyzon merolae 10D.</title>
        <authorList>
            <person name="Matsuzaki M."/>
            <person name="Misumi O."/>
            <person name="Shin-i T."/>
            <person name="Maruyama S."/>
            <person name="Takahara M."/>
            <person name="Miyagishima S."/>
            <person name="Mori T."/>
            <person name="Nishida K."/>
            <person name="Yagisawa F."/>
            <person name="Nishida K."/>
            <person name="Yoshida Y."/>
            <person name="Nishimura Y."/>
            <person name="Nakao S."/>
            <person name="Kobayashi T."/>
            <person name="Momoyama Y."/>
            <person name="Higashiyama T."/>
            <person name="Minoda A."/>
            <person name="Sano M."/>
            <person name="Nomoto H."/>
            <person name="Oishi K."/>
            <person name="Hayashi H."/>
            <person name="Ohta F."/>
            <person name="Nishizaka S."/>
            <person name="Haga S."/>
            <person name="Miura S."/>
            <person name="Morishita T."/>
            <person name="Kabeya Y."/>
            <person name="Terasawa K."/>
            <person name="Suzuki Y."/>
            <person name="Ishii Y."/>
            <person name="Asakawa S."/>
            <person name="Takano H."/>
            <person name="Ohta N."/>
            <person name="Kuroiwa H."/>
            <person name="Tanaka K."/>
            <person name="Shimizu N."/>
            <person name="Sugano S."/>
            <person name="Sato N."/>
            <person name="Nozaki H."/>
            <person name="Ogasawara N."/>
            <person name="Kohara Y."/>
            <person name="Kuroiwa T."/>
        </authorList>
    </citation>
    <scope>NUCLEOTIDE SEQUENCE [LARGE SCALE GENOMIC DNA]</scope>
    <source>
        <strain evidence="2 3">10D</strain>
    </source>
</reference>
<dbReference type="Proteomes" id="UP000007014">
    <property type="component" value="Chromosome 11"/>
</dbReference>
<dbReference type="AlphaFoldDB" id="M1VCX9"/>
<dbReference type="EMBL" id="AP006493">
    <property type="protein sequence ID" value="BAM80522.1"/>
    <property type="molecule type" value="Genomic_DNA"/>
</dbReference>
<feature type="region of interest" description="Disordered" evidence="1">
    <location>
        <begin position="96"/>
        <end position="115"/>
    </location>
</feature>
<evidence type="ECO:0000256" key="1">
    <source>
        <dbReference type="SAM" id="MobiDB-lite"/>
    </source>
</evidence>
<proteinExistence type="predicted"/>
<organism evidence="2 3">
    <name type="scientific">Cyanidioschyzon merolae (strain NIES-3377 / 10D)</name>
    <name type="common">Unicellular red alga</name>
    <dbReference type="NCBI Taxonomy" id="280699"/>
    <lineage>
        <taxon>Eukaryota</taxon>
        <taxon>Rhodophyta</taxon>
        <taxon>Bangiophyceae</taxon>
        <taxon>Cyanidiales</taxon>
        <taxon>Cyanidiaceae</taxon>
        <taxon>Cyanidioschyzon</taxon>
    </lineage>
</organism>
<dbReference type="Gramene" id="CMK145CT">
    <property type="protein sequence ID" value="CMK145CT"/>
    <property type="gene ID" value="CMK145C"/>
</dbReference>
<reference evidence="2 3" key="2">
    <citation type="journal article" date="2007" name="BMC Biol.">
        <title>A 100%-complete sequence reveals unusually simple genomic features in the hot-spring red alga Cyanidioschyzon merolae.</title>
        <authorList>
            <person name="Nozaki H."/>
            <person name="Takano H."/>
            <person name="Misumi O."/>
            <person name="Terasawa K."/>
            <person name="Matsuzaki M."/>
            <person name="Maruyama S."/>
            <person name="Nishida K."/>
            <person name="Yagisawa F."/>
            <person name="Yoshida Y."/>
            <person name="Fujiwara T."/>
            <person name="Takio S."/>
            <person name="Tamura K."/>
            <person name="Chung S.J."/>
            <person name="Nakamura S."/>
            <person name="Kuroiwa H."/>
            <person name="Tanaka K."/>
            <person name="Sato N."/>
            <person name="Kuroiwa T."/>
        </authorList>
    </citation>
    <scope>NUCLEOTIDE SEQUENCE [LARGE SCALE GENOMIC DNA]</scope>
    <source>
        <strain evidence="2 3">10D</strain>
    </source>
</reference>
<protein>
    <submittedName>
        <fullName evidence="2">Uncharacterized protein</fullName>
    </submittedName>
</protein>
<name>M1VCX9_CYAM1</name>